<keyword evidence="2" id="KW-1185">Reference proteome</keyword>
<evidence type="ECO:0000313" key="1">
    <source>
        <dbReference type="EMBL" id="KAI4353062.1"/>
    </source>
</evidence>
<dbReference type="EMBL" id="CM039427">
    <property type="protein sequence ID" value="KAI4353062.1"/>
    <property type="molecule type" value="Genomic_DNA"/>
</dbReference>
<evidence type="ECO:0000313" key="2">
    <source>
        <dbReference type="Proteomes" id="UP000828941"/>
    </source>
</evidence>
<dbReference type="Proteomes" id="UP000828941">
    <property type="component" value="Chromosome 2"/>
</dbReference>
<gene>
    <name evidence="1" type="ORF">L6164_002039</name>
</gene>
<reference evidence="1 2" key="1">
    <citation type="journal article" date="2022" name="DNA Res.">
        <title>Chromosomal-level genome assembly of the orchid tree Bauhinia variegata (Leguminosae; Cercidoideae) supports the allotetraploid origin hypothesis of Bauhinia.</title>
        <authorList>
            <person name="Zhong Y."/>
            <person name="Chen Y."/>
            <person name="Zheng D."/>
            <person name="Pang J."/>
            <person name="Liu Y."/>
            <person name="Luo S."/>
            <person name="Meng S."/>
            <person name="Qian L."/>
            <person name="Wei D."/>
            <person name="Dai S."/>
            <person name="Zhou R."/>
        </authorList>
    </citation>
    <scope>NUCLEOTIDE SEQUENCE [LARGE SCALE GENOMIC DNA]</scope>
    <source>
        <strain evidence="1">BV-YZ2020</strain>
    </source>
</reference>
<sequence length="121" mass="12853">MICTNLVVVDTSGPDATGAVGNAYGFAGLTSGQVQALVDLLSNHKQTIGNEKLSSNGWILDTGASNHMTSKLETMKNLHDIDACSMRLSNRQETAATKEGNLKLERGLVLTNVLYVPKCSS</sequence>
<comment type="caution">
    <text evidence="1">The sequence shown here is derived from an EMBL/GenBank/DDBJ whole genome shotgun (WGS) entry which is preliminary data.</text>
</comment>
<accession>A0ACB9PWU3</accession>
<proteinExistence type="predicted"/>
<protein>
    <submittedName>
        <fullName evidence="1">Uncharacterized protein</fullName>
    </submittedName>
</protein>
<organism evidence="1 2">
    <name type="scientific">Bauhinia variegata</name>
    <name type="common">Purple orchid tree</name>
    <name type="synonym">Phanera variegata</name>
    <dbReference type="NCBI Taxonomy" id="167791"/>
    <lineage>
        <taxon>Eukaryota</taxon>
        <taxon>Viridiplantae</taxon>
        <taxon>Streptophyta</taxon>
        <taxon>Embryophyta</taxon>
        <taxon>Tracheophyta</taxon>
        <taxon>Spermatophyta</taxon>
        <taxon>Magnoliopsida</taxon>
        <taxon>eudicotyledons</taxon>
        <taxon>Gunneridae</taxon>
        <taxon>Pentapetalae</taxon>
        <taxon>rosids</taxon>
        <taxon>fabids</taxon>
        <taxon>Fabales</taxon>
        <taxon>Fabaceae</taxon>
        <taxon>Cercidoideae</taxon>
        <taxon>Cercideae</taxon>
        <taxon>Bauhiniinae</taxon>
        <taxon>Bauhinia</taxon>
    </lineage>
</organism>
<name>A0ACB9PWU3_BAUVA</name>